<protein>
    <submittedName>
        <fullName evidence="2">DUF2071 domain-containing protein</fullName>
    </submittedName>
</protein>
<feature type="region of interest" description="Disordered" evidence="1">
    <location>
        <begin position="1"/>
        <end position="26"/>
    </location>
</feature>
<sequence length="254" mass="28767">MPSPNGETRMADRIGPTARPPGKNDGTQSWESLLFCHWRFDAAVLRPLVPESLELDLFEGQAFVGLVPFKMRDIKPPWLPQRWAFNFFETNVRTYVTYRGEPGVYFFSLDASSLLAVWAARIGWSLPYHHATMTGSQQDQVHRYQSHRRGGQGKHRVAFRVQDPLGASLPGTLEYFLLERYLLFVLRGGAVYRGQVHHAPYQAWTAEVLDLEEQLLAAAGMPAPGRMPDLVHYCPGVDVEVFAIERVAKKEASR</sequence>
<name>A0A5M6D9V6_9BACT</name>
<dbReference type="InterPro" id="IPR023375">
    <property type="entry name" value="ADC_dom_sf"/>
</dbReference>
<evidence type="ECO:0000313" key="3">
    <source>
        <dbReference type="Proteomes" id="UP000324479"/>
    </source>
</evidence>
<dbReference type="EMBL" id="VWOX01000007">
    <property type="protein sequence ID" value="KAA5542739.1"/>
    <property type="molecule type" value="Genomic_DNA"/>
</dbReference>
<evidence type="ECO:0000256" key="1">
    <source>
        <dbReference type="SAM" id="MobiDB-lite"/>
    </source>
</evidence>
<reference evidence="2 3" key="1">
    <citation type="submission" date="2019-08" db="EMBL/GenBank/DDBJ databases">
        <authorList>
            <person name="Dhanesh K."/>
            <person name="Kumar G."/>
            <person name="Sasikala C."/>
            <person name="Venkata Ramana C."/>
        </authorList>
    </citation>
    <scope>NUCLEOTIDE SEQUENCE [LARGE SCALE GENOMIC DNA]</scope>
    <source>
        <strain evidence="2 3">JC645</strain>
    </source>
</reference>
<dbReference type="Gene3D" id="2.40.400.10">
    <property type="entry name" value="Acetoacetate decarboxylase-like"/>
    <property type="match status" value="1"/>
</dbReference>
<proteinExistence type="predicted"/>
<dbReference type="AlphaFoldDB" id="A0A5M6D9V6"/>
<dbReference type="Proteomes" id="UP000324479">
    <property type="component" value="Unassembled WGS sequence"/>
</dbReference>
<accession>A0A5M6D9V6</accession>
<dbReference type="SUPFAM" id="SSF160104">
    <property type="entry name" value="Acetoacetate decarboxylase-like"/>
    <property type="match status" value="1"/>
</dbReference>
<dbReference type="InterPro" id="IPR018644">
    <property type="entry name" value="DUF2071"/>
</dbReference>
<gene>
    <name evidence="2" type="ORF">FYK55_14555</name>
</gene>
<dbReference type="Pfam" id="PF09844">
    <property type="entry name" value="DUF2071"/>
    <property type="match status" value="1"/>
</dbReference>
<evidence type="ECO:0000313" key="2">
    <source>
        <dbReference type="EMBL" id="KAA5542739.1"/>
    </source>
</evidence>
<organism evidence="2 3">
    <name type="scientific">Roseiconus nitratireducens</name>
    <dbReference type="NCBI Taxonomy" id="2605748"/>
    <lineage>
        <taxon>Bacteria</taxon>
        <taxon>Pseudomonadati</taxon>
        <taxon>Planctomycetota</taxon>
        <taxon>Planctomycetia</taxon>
        <taxon>Pirellulales</taxon>
        <taxon>Pirellulaceae</taxon>
        <taxon>Roseiconus</taxon>
    </lineage>
</organism>
<comment type="caution">
    <text evidence="2">The sequence shown here is derived from an EMBL/GenBank/DDBJ whole genome shotgun (WGS) entry which is preliminary data.</text>
</comment>
<keyword evidence="3" id="KW-1185">Reference proteome</keyword>
<dbReference type="PANTHER" id="PTHR39186">
    <property type="entry name" value="DUF2071 FAMILY PROTEIN"/>
    <property type="match status" value="1"/>
</dbReference>
<dbReference type="PANTHER" id="PTHR39186:SF1">
    <property type="entry name" value="DUF2071 DOMAIN-CONTAINING PROTEIN"/>
    <property type="match status" value="1"/>
</dbReference>